<gene>
    <name evidence="2" type="ORF">SK3146_00227</name>
</gene>
<dbReference type="PROSITE" id="PS51664">
    <property type="entry name" value="YCAO"/>
    <property type="match status" value="1"/>
</dbReference>
<accession>A0ABY4RGM6</accession>
<feature type="domain" description="YcaO" evidence="1">
    <location>
        <begin position="1"/>
        <end position="185"/>
    </location>
</feature>
<dbReference type="EMBL" id="CP027059">
    <property type="protein sequence ID" value="UQZ81071.1"/>
    <property type="molecule type" value="Genomic_DNA"/>
</dbReference>
<evidence type="ECO:0000313" key="3">
    <source>
        <dbReference type="Proteomes" id="UP001057134"/>
    </source>
</evidence>
<dbReference type="PANTHER" id="PTHR37809">
    <property type="entry name" value="RIBOSOMAL PROTEIN S12 METHYLTHIOTRANSFERASE ACCESSORY FACTOR YCAO"/>
    <property type="match status" value="1"/>
</dbReference>
<keyword evidence="3" id="KW-1185">Reference proteome</keyword>
<reference evidence="2" key="1">
    <citation type="submission" date="2018-02" db="EMBL/GenBank/DDBJ databases">
        <authorList>
            <person name="Kim S.-K."/>
            <person name="Jung H.-I."/>
            <person name="Lee S.-W."/>
        </authorList>
    </citation>
    <scope>NUCLEOTIDE SEQUENCE</scope>
    <source>
        <strain evidence="2">SK3146</strain>
    </source>
</reference>
<name>A0ABY4RGM6_9BACL</name>
<dbReference type="InterPro" id="IPR003776">
    <property type="entry name" value="YcaO-like_dom"/>
</dbReference>
<dbReference type="PANTHER" id="PTHR37809:SF1">
    <property type="entry name" value="RIBOSOMAL PROTEIN S12 METHYLTHIOTRANSFERASE ACCESSORY FACTOR YCAO"/>
    <property type="match status" value="1"/>
</dbReference>
<dbReference type="Gene3D" id="3.30.160.660">
    <property type="match status" value="1"/>
</dbReference>
<organism evidence="2 3">
    <name type="scientific">Paenibacillus konkukensis</name>
    <dbReference type="NCBI Taxonomy" id="2020716"/>
    <lineage>
        <taxon>Bacteria</taxon>
        <taxon>Bacillati</taxon>
        <taxon>Bacillota</taxon>
        <taxon>Bacilli</taxon>
        <taxon>Bacillales</taxon>
        <taxon>Paenibacillaceae</taxon>
        <taxon>Paenibacillus</taxon>
    </lineage>
</organism>
<protein>
    <submittedName>
        <fullName evidence="2">YcaO-like family protein</fullName>
    </submittedName>
</protein>
<reference evidence="2" key="2">
    <citation type="journal article" date="2021" name="J Anim Sci Technol">
        <title>Complete genome sequence of Paenibacillus konkukensis sp. nov. SK3146 as a potential probiotic strain.</title>
        <authorList>
            <person name="Jung H.I."/>
            <person name="Park S."/>
            <person name="Niu K.M."/>
            <person name="Lee S.W."/>
            <person name="Kothari D."/>
            <person name="Yi K.J."/>
            <person name="Kim S.K."/>
        </authorList>
    </citation>
    <scope>NUCLEOTIDE SEQUENCE</scope>
    <source>
        <strain evidence="2">SK3146</strain>
    </source>
</reference>
<dbReference type="Proteomes" id="UP001057134">
    <property type="component" value="Chromosome"/>
</dbReference>
<evidence type="ECO:0000313" key="2">
    <source>
        <dbReference type="EMBL" id="UQZ81071.1"/>
    </source>
</evidence>
<sequence>MNLVCAAGAHLDPIRAAKSAVYELAGTITRVEASWNERRDDAEAMFHDSFLVEYMEDHSILYSLPEAEERLGFLLDERRPLRTFGEEFGPAASNDDLTDDLKQVLEVFRGLQLDVIVVDQSTSETLRNELYCFKVLIPGMLPMTFGHTLTRLAGLNRVLEVPMQLGYTGHKLSPEELNPYPHPFP</sequence>
<dbReference type="Pfam" id="PF02624">
    <property type="entry name" value="YcaO"/>
    <property type="match status" value="1"/>
</dbReference>
<proteinExistence type="predicted"/>
<evidence type="ECO:0000259" key="1">
    <source>
        <dbReference type="PROSITE" id="PS51664"/>
    </source>
</evidence>